<dbReference type="EMBL" id="REFV01000009">
    <property type="protein sequence ID" value="RMB58010.1"/>
    <property type="molecule type" value="Genomic_DNA"/>
</dbReference>
<dbReference type="Proteomes" id="UP000281985">
    <property type="component" value="Unassembled WGS sequence"/>
</dbReference>
<dbReference type="GO" id="GO:0032993">
    <property type="term" value="C:protein-DNA complex"/>
    <property type="evidence" value="ECO:0007669"/>
    <property type="project" value="TreeGrafter"/>
</dbReference>
<gene>
    <name evidence="8" type="ORF">EAX61_10350</name>
</gene>
<dbReference type="InterPro" id="IPR001789">
    <property type="entry name" value="Sig_transdc_resp-reg_receiver"/>
</dbReference>
<dbReference type="InterPro" id="IPR011006">
    <property type="entry name" value="CheY-like_superfamily"/>
</dbReference>
<evidence type="ECO:0000313" key="9">
    <source>
        <dbReference type="Proteomes" id="UP000281985"/>
    </source>
</evidence>
<dbReference type="InterPro" id="IPR007492">
    <property type="entry name" value="LytTR_DNA-bd_dom"/>
</dbReference>
<dbReference type="GO" id="GO:0000976">
    <property type="term" value="F:transcription cis-regulatory region binding"/>
    <property type="evidence" value="ECO:0007669"/>
    <property type="project" value="TreeGrafter"/>
</dbReference>
<dbReference type="Pfam" id="PF04397">
    <property type="entry name" value="LytTR"/>
    <property type="match status" value="1"/>
</dbReference>
<keyword evidence="1 6" id="KW-0597">Phosphoprotein</keyword>
<dbReference type="AlphaFoldDB" id="A0A3M0FZA8"/>
<feature type="modified residue" description="4-aspartylphosphate" evidence="6">
    <location>
        <position position="55"/>
    </location>
</feature>
<evidence type="ECO:0000256" key="2">
    <source>
        <dbReference type="ARBA" id="ARBA00023012"/>
    </source>
</evidence>
<dbReference type="SMART" id="SM00850">
    <property type="entry name" value="LytTR"/>
    <property type="match status" value="1"/>
</dbReference>
<keyword evidence="3" id="KW-0805">Transcription regulation</keyword>
<dbReference type="OrthoDB" id="2962330at2"/>
<keyword evidence="2" id="KW-0902">Two-component regulatory system</keyword>
<sequence>MQHAHILIVEDEAVLYDRLAQALLKEHFSVADYTPSVAQALIEIEKTKPDVVLLDVHLRGERSGLDLGKILSEKMHIPFIYVTKYADTATFFKGLQTNHEQFIVKTKPKLNIEEVVRAIHTTLSRKQKNPTILTEKKGVMGLTDYLDELKEKGYQDISRVPILYDDIAFFTVKSKYENNPKKETENLRANYLWFQTVTGKEYYLKTSLRKLQEQLPEQFERINESYIVNLDPHVLEGRINGSRLAVAGMALSIKETYKDAVRNKIEALYLG</sequence>
<proteinExistence type="predicted"/>
<dbReference type="PROSITE" id="PS50110">
    <property type="entry name" value="RESPONSE_REGULATORY"/>
    <property type="match status" value="1"/>
</dbReference>
<organism evidence="8 9">
    <name type="scientific">Dokdonia sinensis</name>
    <dbReference type="NCBI Taxonomy" id="2479847"/>
    <lineage>
        <taxon>Bacteria</taxon>
        <taxon>Pseudomonadati</taxon>
        <taxon>Bacteroidota</taxon>
        <taxon>Flavobacteriia</taxon>
        <taxon>Flavobacteriales</taxon>
        <taxon>Flavobacteriaceae</taxon>
        <taxon>Dokdonia</taxon>
    </lineage>
</organism>
<dbReference type="PANTHER" id="PTHR48111:SF1">
    <property type="entry name" value="TWO-COMPONENT RESPONSE REGULATOR ORR33"/>
    <property type="match status" value="1"/>
</dbReference>
<dbReference type="RefSeq" id="WP_121917613.1">
    <property type="nucleotide sequence ID" value="NZ_REFV01000009.1"/>
</dbReference>
<dbReference type="SUPFAM" id="SSF52172">
    <property type="entry name" value="CheY-like"/>
    <property type="match status" value="1"/>
</dbReference>
<dbReference type="Pfam" id="PF00072">
    <property type="entry name" value="Response_reg"/>
    <property type="match status" value="1"/>
</dbReference>
<dbReference type="GO" id="GO:0006355">
    <property type="term" value="P:regulation of DNA-templated transcription"/>
    <property type="evidence" value="ECO:0007669"/>
    <property type="project" value="TreeGrafter"/>
</dbReference>
<keyword evidence="4" id="KW-0238">DNA-binding</keyword>
<dbReference type="GO" id="GO:0005829">
    <property type="term" value="C:cytosol"/>
    <property type="evidence" value="ECO:0007669"/>
    <property type="project" value="TreeGrafter"/>
</dbReference>
<dbReference type="Gene3D" id="3.40.50.2300">
    <property type="match status" value="1"/>
</dbReference>
<evidence type="ECO:0000256" key="5">
    <source>
        <dbReference type="ARBA" id="ARBA00023163"/>
    </source>
</evidence>
<dbReference type="GO" id="GO:0000156">
    <property type="term" value="F:phosphorelay response regulator activity"/>
    <property type="evidence" value="ECO:0007669"/>
    <property type="project" value="TreeGrafter"/>
</dbReference>
<protein>
    <submittedName>
        <fullName evidence="8">Response regulator</fullName>
    </submittedName>
</protein>
<evidence type="ECO:0000256" key="1">
    <source>
        <dbReference type="ARBA" id="ARBA00022553"/>
    </source>
</evidence>
<dbReference type="InterPro" id="IPR039420">
    <property type="entry name" value="WalR-like"/>
</dbReference>
<dbReference type="SMART" id="SM00448">
    <property type="entry name" value="REC"/>
    <property type="match status" value="1"/>
</dbReference>
<evidence type="ECO:0000259" key="7">
    <source>
        <dbReference type="PROSITE" id="PS50110"/>
    </source>
</evidence>
<dbReference type="Gene3D" id="2.40.50.1020">
    <property type="entry name" value="LytTr DNA-binding domain"/>
    <property type="match status" value="1"/>
</dbReference>
<accession>A0A3M0FZA8</accession>
<evidence type="ECO:0000313" key="8">
    <source>
        <dbReference type="EMBL" id="RMB58010.1"/>
    </source>
</evidence>
<evidence type="ECO:0000256" key="3">
    <source>
        <dbReference type="ARBA" id="ARBA00023015"/>
    </source>
</evidence>
<feature type="domain" description="Response regulatory" evidence="7">
    <location>
        <begin position="5"/>
        <end position="120"/>
    </location>
</feature>
<keyword evidence="9" id="KW-1185">Reference proteome</keyword>
<evidence type="ECO:0000256" key="6">
    <source>
        <dbReference type="PROSITE-ProRule" id="PRU00169"/>
    </source>
</evidence>
<evidence type="ECO:0000256" key="4">
    <source>
        <dbReference type="ARBA" id="ARBA00023125"/>
    </source>
</evidence>
<comment type="caution">
    <text evidence="8">The sequence shown here is derived from an EMBL/GenBank/DDBJ whole genome shotgun (WGS) entry which is preliminary data.</text>
</comment>
<reference evidence="8 9" key="1">
    <citation type="submission" date="2018-10" db="EMBL/GenBank/DDBJ databases">
        <title>Dokdonia luteus sp. nov., isolated from sea water.</title>
        <authorList>
            <person name="Zhou L.Y."/>
            <person name="Du Z.J."/>
        </authorList>
    </citation>
    <scope>NUCLEOTIDE SEQUENCE [LARGE SCALE GENOMIC DNA]</scope>
    <source>
        <strain evidence="8 9">SH27</strain>
    </source>
</reference>
<dbReference type="PANTHER" id="PTHR48111">
    <property type="entry name" value="REGULATOR OF RPOS"/>
    <property type="match status" value="1"/>
</dbReference>
<keyword evidence="5" id="KW-0804">Transcription</keyword>
<name>A0A3M0FZA8_9FLAO</name>